<evidence type="ECO:0000256" key="1">
    <source>
        <dbReference type="SAM" id="Phobius"/>
    </source>
</evidence>
<organism evidence="2 3">
    <name type="scientific">Dyella kyungheensis</name>
    <dbReference type="NCBI Taxonomy" id="1242174"/>
    <lineage>
        <taxon>Bacteria</taxon>
        <taxon>Pseudomonadati</taxon>
        <taxon>Pseudomonadota</taxon>
        <taxon>Gammaproteobacteria</taxon>
        <taxon>Lysobacterales</taxon>
        <taxon>Rhodanobacteraceae</taxon>
        <taxon>Dyella</taxon>
    </lineage>
</organism>
<keyword evidence="1" id="KW-1133">Transmembrane helix</keyword>
<proteinExistence type="predicted"/>
<keyword evidence="1" id="KW-0472">Membrane</keyword>
<protein>
    <submittedName>
        <fullName evidence="2">Nitrate reductase</fullName>
    </submittedName>
</protein>
<dbReference type="EMBL" id="JADIKC010000003">
    <property type="protein sequence ID" value="MBM7121017.1"/>
    <property type="molecule type" value="Genomic_DNA"/>
</dbReference>
<evidence type="ECO:0000313" key="2">
    <source>
        <dbReference type="EMBL" id="MBM7121017.1"/>
    </source>
</evidence>
<dbReference type="Proteomes" id="UP001430065">
    <property type="component" value="Unassembled WGS sequence"/>
</dbReference>
<sequence length="56" mass="6516">MEVRVEPSTVVDTRKQERMTFLLLLLLFPVLSVMFIAAFGFAVWFWQMFVSGPPHV</sequence>
<feature type="transmembrane region" description="Helical" evidence="1">
    <location>
        <begin position="21"/>
        <end position="46"/>
    </location>
</feature>
<dbReference type="Pfam" id="PF06796">
    <property type="entry name" value="NapE"/>
    <property type="match status" value="1"/>
</dbReference>
<accession>A0ABS2JRH8</accession>
<evidence type="ECO:0000313" key="3">
    <source>
        <dbReference type="Proteomes" id="UP001430065"/>
    </source>
</evidence>
<keyword evidence="3" id="KW-1185">Reference proteome</keyword>
<name>A0ABS2JRH8_9GAMM</name>
<keyword evidence="1" id="KW-0812">Transmembrane</keyword>
<reference evidence="2 3" key="1">
    <citation type="submission" date="2020-10" db="EMBL/GenBank/DDBJ databases">
        <title>Phylogeny of dyella-like bacteria.</title>
        <authorList>
            <person name="Fu J."/>
        </authorList>
    </citation>
    <scope>NUCLEOTIDE SEQUENCE [LARGE SCALE GENOMIC DNA]</scope>
    <source>
        <strain evidence="2 3">THG-B117</strain>
    </source>
</reference>
<comment type="caution">
    <text evidence="2">The sequence shown here is derived from an EMBL/GenBank/DDBJ whole genome shotgun (WGS) entry which is preliminary data.</text>
</comment>
<dbReference type="InterPro" id="IPR010649">
    <property type="entry name" value="NapE_TorE"/>
</dbReference>
<gene>
    <name evidence="2" type="ORF">ISP20_07570</name>
</gene>